<gene>
    <name evidence="6" type="ORF">Y1Q_0023103</name>
</gene>
<keyword evidence="1 3" id="KW-0479">Metal-binding</keyword>
<dbReference type="Gene3D" id="3.30.160.60">
    <property type="entry name" value="Classic Zinc Finger"/>
    <property type="match status" value="1"/>
</dbReference>
<keyword evidence="7" id="KW-1185">Reference proteome</keyword>
<evidence type="ECO:0000256" key="3">
    <source>
        <dbReference type="PROSITE-ProRule" id="PRU00024"/>
    </source>
</evidence>
<keyword evidence="2" id="KW-0862">Zinc</keyword>
<dbReference type="PANTHER" id="PTHR24103">
    <property type="entry name" value="E3 UBIQUITIN-PROTEIN LIGASE TRIM"/>
    <property type="match status" value="1"/>
</dbReference>
<evidence type="ECO:0000256" key="1">
    <source>
        <dbReference type="ARBA" id="ARBA00022771"/>
    </source>
</evidence>
<reference evidence="6 7" key="1">
    <citation type="journal article" date="2012" name="Genome Biol.">
        <title>Sequencing three crocodilian genomes to illuminate the evolution of archosaurs and amniotes.</title>
        <authorList>
            <person name="St John J.A."/>
            <person name="Braun E.L."/>
            <person name="Isberg S.R."/>
            <person name="Miles L.G."/>
            <person name="Chong A.Y."/>
            <person name="Gongora J."/>
            <person name="Dalzell P."/>
            <person name="Moran C."/>
            <person name="Bed'hom B."/>
            <person name="Abzhanov A."/>
            <person name="Burgess S.C."/>
            <person name="Cooksey A.M."/>
            <person name="Castoe T.A."/>
            <person name="Crawford N.G."/>
            <person name="Densmore L.D."/>
            <person name="Drew J.C."/>
            <person name="Edwards S.V."/>
            <person name="Faircloth B.C."/>
            <person name="Fujita M.K."/>
            <person name="Greenwold M.J."/>
            <person name="Hoffmann F.G."/>
            <person name="Howard J.M."/>
            <person name="Iguchi T."/>
            <person name="Janes D.E."/>
            <person name="Khan S.Y."/>
            <person name="Kohno S."/>
            <person name="de Koning A.J."/>
            <person name="Lance S.L."/>
            <person name="McCarthy F.M."/>
            <person name="McCormack J.E."/>
            <person name="Merchant M.E."/>
            <person name="Peterson D.G."/>
            <person name="Pollock D.D."/>
            <person name="Pourmand N."/>
            <person name="Raney B.J."/>
            <person name="Roessler K.A."/>
            <person name="Sanford J.R."/>
            <person name="Sawyer R.H."/>
            <person name="Schmidt C.J."/>
            <person name="Triplett E.W."/>
            <person name="Tuberville T.D."/>
            <person name="Venegas-Anaya M."/>
            <person name="Howard J.T."/>
            <person name="Jarvis E.D."/>
            <person name="Guillette L.J.Jr."/>
            <person name="Glenn T.C."/>
            <person name="Green R.E."/>
            <person name="Ray D.A."/>
        </authorList>
    </citation>
    <scope>NUCLEOTIDE SEQUENCE [LARGE SCALE GENOMIC DNA]</scope>
    <source>
        <strain evidence="6">KSC_2009_1</strain>
    </source>
</reference>
<dbReference type="Proteomes" id="UP000050525">
    <property type="component" value="Unassembled WGS sequence"/>
</dbReference>
<dbReference type="Pfam" id="PF00643">
    <property type="entry name" value="zf-B_box"/>
    <property type="match status" value="1"/>
</dbReference>
<dbReference type="InterPro" id="IPR000315">
    <property type="entry name" value="Znf_B-box"/>
</dbReference>
<accession>A0A151P612</accession>
<keyword evidence="4" id="KW-0175">Coiled coil</keyword>
<evidence type="ECO:0000256" key="4">
    <source>
        <dbReference type="SAM" id="Coils"/>
    </source>
</evidence>
<evidence type="ECO:0000313" key="7">
    <source>
        <dbReference type="Proteomes" id="UP000050525"/>
    </source>
</evidence>
<dbReference type="PROSITE" id="PS50119">
    <property type="entry name" value="ZF_BBOX"/>
    <property type="match status" value="1"/>
</dbReference>
<protein>
    <recommendedName>
        <fullName evidence="5">B box-type domain-containing protein</fullName>
    </recommendedName>
</protein>
<dbReference type="SUPFAM" id="SSF57845">
    <property type="entry name" value="B-box zinc-binding domain"/>
    <property type="match status" value="1"/>
</dbReference>
<evidence type="ECO:0000313" key="6">
    <source>
        <dbReference type="EMBL" id="KYO44498.1"/>
    </source>
</evidence>
<evidence type="ECO:0000259" key="5">
    <source>
        <dbReference type="PROSITE" id="PS50119"/>
    </source>
</evidence>
<dbReference type="CDD" id="cd19760">
    <property type="entry name" value="Bbox2_TRIM4-like"/>
    <property type="match status" value="1"/>
</dbReference>
<organism evidence="6 7">
    <name type="scientific">Alligator mississippiensis</name>
    <name type="common">American alligator</name>
    <dbReference type="NCBI Taxonomy" id="8496"/>
    <lineage>
        <taxon>Eukaryota</taxon>
        <taxon>Metazoa</taxon>
        <taxon>Chordata</taxon>
        <taxon>Craniata</taxon>
        <taxon>Vertebrata</taxon>
        <taxon>Euteleostomi</taxon>
        <taxon>Archelosauria</taxon>
        <taxon>Archosauria</taxon>
        <taxon>Crocodylia</taxon>
        <taxon>Alligatoridae</taxon>
        <taxon>Alligatorinae</taxon>
        <taxon>Alligator</taxon>
    </lineage>
</organism>
<comment type="caution">
    <text evidence="6">The sequence shown here is derived from an EMBL/GenBank/DDBJ whole genome shotgun (WGS) entry which is preliminary data.</text>
</comment>
<dbReference type="InterPro" id="IPR050143">
    <property type="entry name" value="TRIM/RBCC"/>
</dbReference>
<feature type="coiled-coil region" evidence="4">
    <location>
        <begin position="123"/>
        <end position="157"/>
    </location>
</feature>
<name>A0A151P612_ALLMI</name>
<dbReference type="SMART" id="SM00336">
    <property type="entry name" value="BBOX"/>
    <property type="match status" value="1"/>
</dbReference>
<dbReference type="AlphaFoldDB" id="A0A151P612"/>
<feature type="domain" description="B box-type" evidence="5">
    <location>
        <begin position="48"/>
        <end position="89"/>
    </location>
</feature>
<proteinExistence type="predicted"/>
<dbReference type="GO" id="GO:0008270">
    <property type="term" value="F:zinc ion binding"/>
    <property type="evidence" value="ECO:0007669"/>
    <property type="project" value="UniProtKB-KW"/>
</dbReference>
<sequence>MTSEESGDTFFCPSYRARFHRGSFQPYSKQRNLVEKVKQQCLKPGKEQMGNQCEKHQENFKLFCEADGEAICVVCRESQDHCSHTVVPIEEAASHYKDKVEQQRERIKSDCEKLHCFVCEEVQLLLQRREEQERETLKSLEENVAQLSKQSSSLHKLISEREKKSLQAPAELLKDVKRTLDRCCVFFFPLPSRFLLGAWQEYLLGRAGLSNNRGYVPLRSKNVELQVAKAVFTELKTVFSIPGMVEMLRKFRSTWEHVRLIGSSNTCGNGDFIVRD</sequence>
<evidence type="ECO:0000256" key="2">
    <source>
        <dbReference type="ARBA" id="ARBA00022833"/>
    </source>
</evidence>
<dbReference type="EMBL" id="AKHW03000760">
    <property type="protein sequence ID" value="KYO44498.1"/>
    <property type="molecule type" value="Genomic_DNA"/>
</dbReference>
<keyword evidence="1 3" id="KW-0863">Zinc-finger</keyword>